<evidence type="ECO:0000313" key="3">
    <source>
        <dbReference type="Proteomes" id="UP000215335"/>
    </source>
</evidence>
<dbReference type="InterPro" id="IPR001357">
    <property type="entry name" value="BRCT_dom"/>
</dbReference>
<reference evidence="2 3" key="1">
    <citation type="journal article" date="2017" name="Curr. Biol.">
        <title>The Evolution of Venom by Co-option of Single-Copy Genes.</title>
        <authorList>
            <person name="Martinson E.O."/>
            <person name="Mrinalini"/>
            <person name="Kelkar Y.D."/>
            <person name="Chang C.H."/>
            <person name="Werren J.H."/>
        </authorList>
    </citation>
    <scope>NUCLEOTIDE SEQUENCE [LARGE SCALE GENOMIC DNA]</scope>
    <source>
        <strain evidence="2 3">Alberta</strain>
        <tissue evidence="2">Whole body</tissue>
    </source>
</reference>
<sequence>MENDVKKLFVVNPNKPMKFCIYKGKMLTIKCNQISTKIKQNGGIVTNYEDKDSDSIILSHKTSIPNDENVFNIKYIQHCISQNKILNLLDYRISKSLYKQHERKDCISLTRILKDEKCIHRSKKTAEEVLEKVEAALNL</sequence>
<protein>
    <recommendedName>
        <fullName evidence="1">BRCT domain-containing protein</fullName>
    </recommendedName>
</protein>
<accession>A0A232FA56</accession>
<organism evidence="2 3">
    <name type="scientific">Trichomalopsis sarcophagae</name>
    <dbReference type="NCBI Taxonomy" id="543379"/>
    <lineage>
        <taxon>Eukaryota</taxon>
        <taxon>Metazoa</taxon>
        <taxon>Ecdysozoa</taxon>
        <taxon>Arthropoda</taxon>
        <taxon>Hexapoda</taxon>
        <taxon>Insecta</taxon>
        <taxon>Pterygota</taxon>
        <taxon>Neoptera</taxon>
        <taxon>Endopterygota</taxon>
        <taxon>Hymenoptera</taxon>
        <taxon>Apocrita</taxon>
        <taxon>Proctotrupomorpha</taxon>
        <taxon>Chalcidoidea</taxon>
        <taxon>Pteromalidae</taxon>
        <taxon>Pteromalinae</taxon>
        <taxon>Trichomalopsis</taxon>
    </lineage>
</organism>
<evidence type="ECO:0000313" key="2">
    <source>
        <dbReference type="EMBL" id="OXU27731.1"/>
    </source>
</evidence>
<dbReference type="Gene3D" id="3.40.50.10190">
    <property type="entry name" value="BRCT domain"/>
    <property type="match status" value="1"/>
</dbReference>
<name>A0A232FA56_9HYME</name>
<gene>
    <name evidence="2" type="ORF">TSAR_015395</name>
</gene>
<feature type="domain" description="BRCT" evidence="1">
    <location>
        <begin position="17"/>
        <end position="92"/>
    </location>
</feature>
<evidence type="ECO:0000259" key="1">
    <source>
        <dbReference type="Pfam" id="PF16589"/>
    </source>
</evidence>
<dbReference type="AlphaFoldDB" id="A0A232FA56"/>
<comment type="caution">
    <text evidence="2">The sequence shown here is derived from an EMBL/GenBank/DDBJ whole genome shotgun (WGS) entry which is preliminary data.</text>
</comment>
<dbReference type="EMBL" id="NNAY01000550">
    <property type="protein sequence ID" value="OXU27731.1"/>
    <property type="molecule type" value="Genomic_DNA"/>
</dbReference>
<keyword evidence="3" id="KW-1185">Reference proteome</keyword>
<dbReference type="SUPFAM" id="SSF52113">
    <property type="entry name" value="BRCT domain"/>
    <property type="match status" value="1"/>
</dbReference>
<dbReference type="Pfam" id="PF16589">
    <property type="entry name" value="BRCT_2"/>
    <property type="match status" value="1"/>
</dbReference>
<proteinExistence type="predicted"/>
<dbReference type="InterPro" id="IPR036420">
    <property type="entry name" value="BRCT_dom_sf"/>
</dbReference>
<dbReference type="Proteomes" id="UP000215335">
    <property type="component" value="Unassembled WGS sequence"/>
</dbReference>